<feature type="transmembrane region" description="Helical" evidence="1">
    <location>
        <begin position="65"/>
        <end position="86"/>
    </location>
</feature>
<dbReference type="EMBL" id="CAUOFW020006281">
    <property type="protein sequence ID" value="CAK9174114.1"/>
    <property type="molecule type" value="Genomic_DNA"/>
</dbReference>
<gene>
    <name evidence="2" type="ORF">ILEXP_LOCUS43852</name>
</gene>
<organism evidence="2 3">
    <name type="scientific">Ilex paraguariensis</name>
    <name type="common">yerba mate</name>
    <dbReference type="NCBI Taxonomy" id="185542"/>
    <lineage>
        <taxon>Eukaryota</taxon>
        <taxon>Viridiplantae</taxon>
        <taxon>Streptophyta</taxon>
        <taxon>Embryophyta</taxon>
        <taxon>Tracheophyta</taxon>
        <taxon>Spermatophyta</taxon>
        <taxon>Magnoliopsida</taxon>
        <taxon>eudicotyledons</taxon>
        <taxon>Gunneridae</taxon>
        <taxon>Pentapetalae</taxon>
        <taxon>asterids</taxon>
        <taxon>campanulids</taxon>
        <taxon>Aquifoliales</taxon>
        <taxon>Aquifoliaceae</taxon>
        <taxon>Ilex</taxon>
    </lineage>
</organism>
<evidence type="ECO:0000256" key="1">
    <source>
        <dbReference type="SAM" id="Phobius"/>
    </source>
</evidence>
<keyword evidence="1" id="KW-1133">Transmembrane helix</keyword>
<sequence>MKDRLELTPSEELKVTRIEKCKTRTFKELVTSKNLAKYNLGPLVFEKPPASSRSTSSEDEDFPLAVYQDPIVMSLTFSLFLLLIYVSPRTLPFCLSQTLNLWRPN</sequence>
<name>A0ABC8TX91_9AQUA</name>
<dbReference type="Proteomes" id="UP001642360">
    <property type="component" value="Unassembled WGS sequence"/>
</dbReference>
<keyword evidence="1" id="KW-0812">Transmembrane</keyword>
<evidence type="ECO:0000313" key="2">
    <source>
        <dbReference type="EMBL" id="CAK9174114.1"/>
    </source>
</evidence>
<proteinExistence type="predicted"/>
<keyword evidence="1" id="KW-0472">Membrane</keyword>
<evidence type="ECO:0000313" key="3">
    <source>
        <dbReference type="Proteomes" id="UP001642360"/>
    </source>
</evidence>
<protein>
    <submittedName>
        <fullName evidence="2">Uncharacterized protein</fullName>
    </submittedName>
</protein>
<comment type="caution">
    <text evidence="2">The sequence shown here is derived from an EMBL/GenBank/DDBJ whole genome shotgun (WGS) entry which is preliminary data.</text>
</comment>
<dbReference type="AlphaFoldDB" id="A0ABC8TX91"/>
<reference evidence="2 3" key="1">
    <citation type="submission" date="2024-02" db="EMBL/GenBank/DDBJ databases">
        <authorList>
            <person name="Vignale AGUSTIN F."/>
            <person name="Sosa J E."/>
            <person name="Modenutti C."/>
        </authorList>
    </citation>
    <scope>NUCLEOTIDE SEQUENCE [LARGE SCALE GENOMIC DNA]</scope>
</reference>
<accession>A0ABC8TX91</accession>
<keyword evidence="3" id="KW-1185">Reference proteome</keyword>